<dbReference type="EMBL" id="JBHTLU010000031">
    <property type="protein sequence ID" value="MFD1222883.1"/>
    <property type="molecule type" value="Genomic_DNA"/>
</dbReference>
<dbReference type="EC" id="3.1.-.-" evidence="3"/>
<organism evidence="3 4">
    <name type="scientific">Paenibacillus vulneris</name>
    <dbReference type="NCBI Taxonomy" id="1133364"/>
    <lineage>
        <taxon>Bacteria</taxon>
        <taxon>Bacillati</taxon>
        <taxon>Bacillota</taxon>
        <taxon>Bacilli</taxon>
        <taxon>Bacillales</taxon>
        <taxon>Paenibacillaceae</taxon>
        <taxon>Paenibacillus</taxon>
    </lineage>
</organism>
<feature type="transmembrane region" description="Helical" evidence="1">
    <location>
        <begin position="6"/>
        <end position="26"/>
    </location>
</feature>
<keyword evidence="4" id="KW-1185">Reference proteome</keyword>
<dbReference type="Proteomes" id="UP001597180">
    <property type="component" value="Unassembled WGS sequence"/>
</dbReference>
<keyword evidence="1" id="KW-1133">Transmembrane helix</keyword>
<evidence type="ECO:0000256" key="1">
    <source>
        <dbReference type="SAM" id="Phobius"/>
    </source>
</evidence>
<dbReference type="RefSeq" id="WP_345588753.1">
    <property type="nucleotide sequence ID" value="NZ_BAABJG010000015.1"/>
</dbReference>
<keyword evidence="3" id="KW-0378">Hydrolase</keyword>
<keyword evidence="1" id="KW-0812">Transmembrane</keyword>
<proteinExistence type="predicted"/>
<comment type="caution">
    <text evidence="3">The sequence shown here is derived from an EMBL/GenBank/DDBJ whole genome shotgun (WGS) entry which is preliminary data.</text>
</comment>
<protein>
    <submittedName>
        <fullName evidence="3">Metallophosphoesterase family protein</fullName>
        <ecNumber evidence="3">3.1.-.-</ecNumber>
    </submittedName>
</protein>
<feature type="domain" description="Calcineurin-like phosphoesterase" evidence="2">
    <location>
        <begin position="66"/>
        <end position="278"/>
    </location>
</feature>
<evidence type="ECO:0000259" key="2">
    <source>
        <dbReference type="Pfam" id="PF00149"/>
    </source>
</evidence>
<dbReference type="InterPro" id="IPR051918">
    <property type="entry name" value="STPP_CPPED1"/>
</dbReference>
<dbReference type="InterPro" id="IPR029052">
    <property type="entry name" value="Metallo-depent_PP-like"/>
</dbReference>
<dbReference type="InterPro" id="IPR004843">
    <property type="entry name" value="Calcineurin-like_PHP"/>
</dbReference>
<dbReference type="GO" id="GO:0016787">
    <property type="term" value="F:hydrolase activity"/>
    <property type="evidence" value="ECO:0007669"/>
    <property type="project" value="UniProtKB-KW"/>
</dbReference>
<reference evidence="4" key="1">
    <citation type="journal article" date="2019" name="Int. J. Syst. Evol. Microbiol.">
        <title>The Global Catalogue of Microorganisms (GCM) 10K type strain sequencing project: providing services to taxonomists for standard genome sequencing and annotation.</title>
        <authorList>
            <consortium name="The Broad Institute Genomics Platform"/>
            <consortium name="The Broad Institute Genome Sequencing Center for Infectious Disease"/>
            <person name="Wu L."/>
            <person name="Ma J."/>
        </authorList>
    </citation>
    <scope>NUCLEOTIDE SEQUENCE [LARGE SCALE GENOMIC DNA]</scope>
    <source>
        <strain evidence="4">CCUG 53270</strain>
    </source>
</reference>
<dbReference type="PANTHER" id="PTHR43143:SF1">
    <property type="entry name" value="SERINE_THREONINE-PROTEIN PHOSPHATASE CPPED1"/>
    <property type="match status" value="1"/>
</dbReference>
<accession>A0ABW3UQ61</accession>
<evidence type="ECO:0000313" key="3">
    <source>
        <dbReference type="EMBL" id="MFD1222883.1"/>
    </source>
</evidence>
<evidence type="ECO:0000313" key="4">
    <source>
        <dbReference type="Proteomes" id="UP001597180"/>
    </source>
</evidence>
<dbReference type="SUPFAM" id="SSF56300">
    <property type="entry name" value="Metallo-dependent phosphatases"/>
    <property type="match status" value="1"/>
</dbReference>
<dbReference type="PANTHER" id="PTHR43143">
    <property type="entry name" value="METALLOPHOSPHOESTERASE, CALCINEURIN SUPERFAMILY"/>
    <property type="match status" value="1"/>
</dbReference>
<dbReference type="Gene3D" id="3.60.21.10">
    <property type="match status" value="1"/>
</dbReference>
<dbReference type="Pfam" id="PF00149">
    <property type="entry name" value="Metallophos"/>
    <property type="match status" value="1"/>
</dbReference>
<sequence>MTRRNFIKWLIAAVWASILTISGLIMSRRFRGAAGYDNRTMPSIAAPPGSVTDEKQPTEDAGPLLSFFIISDLHINSGIAAQSNHLRKALDDIKTFGDKAQAIVITGDITDSGTPSDYREFKNIMSRYELPPVYANMGNHDYYNVWIGKDGAWNQDSFPNGKTDTMARQAFTSMFNLEKPYHDVWLNGFYFILLSQEAYIQERPEVGEGAWYSDEQMSWFRSKMAENNDGKPVFVMIHQELPPIGQDGGNHMLIKAKEFREILKPYRNVFVFSGHTHQDFTVNTEHYIQETFHWFRNSSIGLVMNTKYENVRKDAAQGLYIEVYPNKVVLRGREFSDRTWIKEADWSVPISES</sequence>
<gene>
    <name evidence="3" type="ORF">ACFQ4B_22460</name>
</gene>
<name>A0ABW3UQ61_9BACL</name>
<keyword evidence="1" id="KW-0472">Membrane</keyword>